<sequence length="389" mass="42083">MATDFLHGPEVIEIDSGPRPIQVVRSSVIGLIGTAPDADANQFPYDTPVLIAGSRKQAAGLDTKGSGEGTLPAAIDGIFDQVGAVVIVVRVPKGADDAATRSKVIGGTTAQGENTGLKVFLEAQSELGFTPRLLCAPGFSHEKAVAVEMEVVANRLRGTAIIDGPNSTDQAAIDFVSNVSTRCYLVDPWVRVFNTKSSTEVVEAASARVAGLIARTDNELGFWHSPSNKQMFGILGAARPVDFVLGDKNCRANLLNEKHVASIIRQDGFRLWGNRNCNTSDTKWMYLSVRRTADIINDSILQAHMWATDRNITTTYLDDVTEGVNAFLRSLQAQGAILGGKCWADPDLNSPANIQLGQGWFNFDFTPPFPAEHVIFRSHLVNDYLEELV</sequence>
<name>A0ABT3MT85_9GAMM</name>
<feature type="domain" description="Tail sheath protein subtilisin-like" evidence="2">
    <location>
        <begin position="116"/>
        <end position="277"/>
    </location>
</feature>
<evidence type="ECO:0000259" key="3">
    <source>
        <dbReference type="Pfam" id="PF17482"/>
    </source>
</evidence>
<dbReference type="InterPro" id="IPR052042">
    <property type="entry name" value="Tail_sheath_structural"/>
</dbReference>
<dbReference type="PANTHER" id="PTHR35861">
    <property type="match status" value="1"/>
</dbReference>
<dbReference type="RefSeq" id="WP_262567552.1">
    <property type="nucleotide sequence ID" value="NZ_JAPFCC010000001.1"/>
</dbReference>
<dbReference type="Gene3D" id="3.40.50.11780">
    <property type="match status" value="1"/>
</dbReference>
<evidence type="ECO:0000256" key="1">
    <source>
        <dbReference type="ARBA" id="ARBA00008005"/>
    </source>
</evidence>
<dbReference type="Pfam" id="PF04984">
    <property type="entry name" value="Phage_sheath_1"/>
    <property type="match status" value="1"/>
</dbReference>
<feature type="domain" description="Tail sheath protein C-terminal" evidence="3">
    <location>
        <begin position="279"/>
        <end position="379"/>
    </location>
</feature>
<proteinExistence type="inferred from homology"/>
<comment type="caution">
    <text evidence="4">The sequence shown here is derived from an EMBL/GenBank/DDBJ whole genome shotgun (WGS) entry which is preliminary data.</text>
</comment>
<dbReference type="EMBL" id="JAPFCC010000001">
    <property type="protein sequence ID" value="MCW7552600.1"/>
    <property type="molecule type" value="Genomic_DNA"/>
</dbReference>
<dbReference type="PANTHER" id="PTHR35861:SF1">
    <property type="entry name" value="PHAGE TAIL SHEATH PROTEIN"/>
    <property type="match status" value="1"/>
</dbReference>
<evidence type="ECO:0000313" key="5">
    <source>
        <dbReference type="Proteomes" id="UP001209854"/>
    </source>
</evidence>
<accession>A0ABT3MT85</accession>
<evidence type="ECO:0000259" key="2">
    <source>
        <dbReference type="Pfam" id="PF04984"/>
    </source>
</evidence>
<protein>
    <submittedName>
        <fullName evidence="4">Phage tail sheath subtilisin-like domain-containing protein</fullName>
    </submittedName>
</protein>
<dbReference type="Proteomes" id="UP001209854">
    <property type="component" value="Unassembled WGS sequence"/>
</dbReference>
<organism evidence="4 5">
    <name type="scientific">Endozoicomonas gorgoniicola</name>
    <dbReference type="NCBI Taxonomy" id="1234144"/>
    <lineage>
        <taxon>Bacteria</taxon>
        <taxon>Pseudomonadati</taxon>
        <taxon>Pseudomonadota</taxon>
        <taxon>Gammaproteobacteria</taxon>
        <taxon>Oceanospirillales</taxon>
        <taxon>Endozoicomonadaceae</taxon>
        <taxon>Endozoicomonas</taxon>
    </lineage>
</organism>
<gene>
    <name evidence="4" type="ORF">NX722_08040</name>
</gene>
<dbReference type="Pfam" id="PF17482">
    <property type="entry name" value="Phage_sheath_1C"/>
    <property type="match status" value="1"/>
</dbReference>
<comment type="similarity">
    <text evidence="1">Belongs to the myoviridae tail sheath protein family.</text>
</comment>
<dbReference type="InterPro" id="IPR020287">
    <property type="entry name" value="Tail_sheath_C"/>
</dbReference>
<reference evidence="4 5" key="1">
    <citation type="submission" date="2022-10" db="EMBL/GenBank/DDBJ databases">
        <title>High-quality genome sequences of two octocoral-associated bacteria, Endozoicomonas euniceicola EF212 and Endozoicomonas gorgoniicola PS125.</title>
        <authorList>
            <person name="Chiou Y.-J."/>
            <person name="Chen Y.-H."/>
        </authorList>
    </citation>
    <scope>NUCLEOTIDE SEQUENCE [LARGE SCALE GENOMIC DNA]</scope>
    <source>
        <strain evidence="4 5">PS125</strain>
    </source>
</reference>
<evidence type="ECO:0000313" key="4">
    <source>
        <dbReference type="EMBL" id="MCW7552600.1"/>
    </source>
</evidence>
<dbReference type="InterPro" id="IPR035089">
    <property type="entry name" value="Phage_sheath_subtilisin"/>
</dbReference>
<keyword evidence="5" id="KW-1185">Reference proteome</keyword>